<evidence type="ECO:0008006" key="3">
    <source>
        <dbReference type="Google" id="ProtNLM"/>
    </source>
</evidence>
<proteinExistence type="predicted"/>
<accession>A0A0K6I075</accession>
<protein>
    <recommendedName>
        <fullName evidence="3">DUF3168 domain-containing protein</fullName>
    </recommendedName>
</protein>
<dbReference type="Gene3D" id="3.30.2000.30">
    <property type="match status" value="1"/>
</dbReference>
<dbReference type="OrthoDB" id="7630456at2"/>
<dbReference type="Pfam" id="PF11367">
    <property type="entry name" value="Tail_completion_gp17"/>
    <property type="match status" value="1"/>
</dbReference>
<dbReference type="InterPro" id="IPR053745">
    <property type="entry name" value="Viral_Tail_Comp_sf"/>
</dbReference>
<name>A0A0K6I075_9HYPH</name>
<evidence type="ECO:0000313" key="1">
    <source>
        <dbReference type="EMBL" id="CUA96486.1"/>
    </source>
</evidence>
<reference evidence="2" key="1">
    <citation type="submission" date="2015-08" db="EMBL/GenBank/DDBJ databases">
        <authorList>
            <person name="Varghese N."/>
        </authorList>
    </citation>
    <scope>NUCLEOTIDE SEQUENCE [LARGE SCALE GENOMIC DNA]</scope>
    <source>
        <strain evidence="2">DSM 23407</strain>
    </source>
</reference>
<dbReference type="InterPro" id="IPR021508">
    <property type="entry name" value="Gp17-like"/>
</dbReference>
<evidence type="ECO:0000313" key="2">
    <source>
        <dbReference type="Proteomes" id="UP000183900"/>
    </source>
</evidence>
<dbReference type="AlphaFoldDB" id="A0A0K6I075"/>
<dbReference type="EMBL" id="CYHE01000005">
    <property type="protein sequence ID" value="CUA96486.1"/>
    <property type="molecule type" value="Genomic_DNA"/>
</dbReference>
<dbReference type="Proteomes" id="UP000183900">
    <property type="component" value="Unassembled WGS sequence"/>
</dbReference>
<gene>
    <name evidence="1" type="ORF">Ga0061067_105174</name>
</gene>
<organism evidence="1 2">
    <name type="scientific">Pannonibacter indicus</name>
    <dbReference type="NCBI Taxonomy" id="466044"/>
    <lineage>
        <taxon>Bacteria</taxon>
        <taxon>Pseudomonadati</taxon>
        <taxon>Pseudomonadota</taxon>
        <taxon>Alphaproteobacteria</taxon>
        <taxon>Hyphomicrobiales</taxon>
        <taxon>Stappiaceae</taxon>
        <taxon>Pannonibacter</taxon>
    </lineage>
</organism>
<dbReference type="RefSeq" id="WP_055455682.1">
    <property type="nucleotide sequence ID" value="NZ_CYHE01000005.1"/>
</dbReference>
<sequence length="135" mass="14385">MTGEMALRDALIARLSTDADLTLLLGAGHVHDGAPRSAAHPYLTLESITSRPLAGEPDEGMEHQVVLALYSRADSRDEAVKGVMAAAAALFGSSLSLNGWHLADLRAVETASERLRDGRSWRAALRLRAVTGPED</sequence>
<keyword evidence="2" id="KW-1185">Reference proteome</keyword>